<evidence type="ECO:0000256" key="1">
    <source>
        <dbReference type="ARBA" id="ARBA00004167"/>
    </source>
</evidence>
<dbReference type="Pfam" id="PF00530">
    <property type="entry name" value="SRCR"/>
    <property type="match status" value="2"/>
</dbReference>
<evidence type="ECO:0000259" key="12">
    <source>
        <dbReference type="PROSITE" id="PS50287"/>
    </source>
</evidence>
<protein>
    <recommendedName>
        <fullName evidence="12">SRCR domain-containing protein</fullName>
    </recommendedName>
</protein>
<evidence type="ECO:0000256" key="11">
    <source>
        <dbReference type="SAM" id="SignalP"/>
    </source>
</evidence>
<dbReference type="PANTHER" id="PTHR48071:SF25">
    <property type="entry name" value="SCAVENGER RECEPTOR CYSTEINE-RICH TYPE 1 PROTEIN M160-LIKE ISOFORM X1"/>
    <property type="match status" value="1"/>
</dbReference>
<evidence type="ECO:0000256" key="2">
    <source>
        <dbReference type="ARBA" id="ARBA00022692"/>
    </source>
</evidence>
<dbReference type="GO" id="GO:0005886">
    <property type="term" value="C:plasma membrane"/>
    <property type="evidence" value="ECO:0007669"/>
    <property type="project" value="TreeGrafter"/>
</dbReference>
<dbReference type="FunFam" id="3.10.250.10:FF:000016">
    <property type="entry name" value="Scavenger receptor cysteine-rich protein type 12"/>
    <property type="match status" value="1"/>
</dbReference>
<dbReference type="Gene3D" id="3.10.250.10">
    <property type="entry name" value="SRCR-like domain"/>
    <property type="match status" value="2"/>
</dbReference>
<dbReference type="PANTHER" id="PTHR48071">
    <property type="entry name" value="SRCR DOMAIN-CONTAINING PROTEIN"/>
    <property type="match status" value="1"/>
</dbReference>
<evidence type="ECO:0000256" key="7">
    <source>
        <dbReference type="ARBA" id="ARBA00023157"/>
    </source>
</evidence>
<dbReference type="GO" id="GO:0004252">
    <property type="term" value="F:serine-type endopeptidase activity"/>
    <property type="evidence" value="ECO:0007669"/>
    <property type="project" value="TreeGrafter"/>
</dbReference>
<dbReference type="EMBL" id="HBIB01003461">
    <property type="protein sequence ID" value="CAE0239998.1"/>
    <property type="molecule type" value="Transcribed_RNA"/>
</dbReference>
<feature type="compositionally biased region" description="Low complexity" evidence="9">
    <location>
        <begin position="412"/>
        <end position="467"/>
    </location>
</feature>
<comment type="subcellular location">
    <subcellularLocation>
        <location evidence="1">Membrane</location>
        <topology evidence="1">Single-pass membrane protein</topology>
    </subcellularLocation>
</comment>
<feature type="chain" id="PRO_5030910952" description="SRCR domain-containing protein" evidence="11">
    <location>
        <begin position="23"/>
        <end position="512"/>
    </location>
</feature>
<accession>A0A7S3FYB4</accession>
<keyword evidence="4" id="KW-0677">Repeat</keyword>
<reference evidence="13" key="1">
    <citation type="submission" date="2021-01" db="EMBL/GenBank/DDBJ databases">
        <authorList>
            <person name="Corre E."/>
            <person name="Pelletier E."/>
            <person name="Niang G."/>
            <person name="Scheremetjew M."/>
            <person name="Finn R."/>
            <person name="Kale V."/>
            <person name="Holt S."/>
            <person name="Cochrane G."/>
            <person name="Meng A."/>
            <person name="Brown T."/>
            <person name="Cohen L."/>
        </authorList>
    </citation>
    <scope>NUCLEOTIDE SEQUENCE</scope>
    <source>
        <strain evidence="13">NIES-2562</strain>
    </source>
</reference>
<dbReference type="SUPFAM" id="SSF56487">
    <property type="entry name" value="SRCR-like"/>
    <property type="match status" value="2"/>
</dbReference>
<evidence type="ECO:0000256" key="6">
    <source>
        <dbReference type="ARBA" id="ARBA00023136"/>
    </source>
</evidence>
<keyword evidence="3 11" id="KW-0732">Signal</keyword>
<organism evidence="13">
    <name type="scientific">Palpitomonas bilix</name>
    <dbReference type="NCBI Taxonomy" id="652834"/>
    <lineage>
        <taxon>Eukaryota</taxon>
        <taxon>Eukaryota incertae sedis</taxon>
    </lineage>
</organism>
<evidence type="ECO:0000313" key="13">
    <source>
        <dbReference type="EMBL" id="CAE0239998.1"/>
    </source>
</evidence>
<proteinExistence type="predicted"/>
<feature type="signal peptide" evidence="11">
    <location>
        <begin position="1"/>
        <end position="22"/>
    </location>
</feature>
<feature type="domain" description="SRCR" evidence="12">
    <location>
        <begin position="136"/>
        <end position="248"/>
    </location>
</feature>
<dbReference type="InterPro" id="IPR036772">
    <property type="entry name" value="SRCR-like_dom_sf"/>
</dbReference>
<feature type="compositionally biased region" description="Polar residues" evidence="9">
    <location>
        <begin position="473"/>
        <end position="483"/>
    </location>
</feature>
<feature type="compositionally biased region" description="Low complexity" evidence="9">
    <location>
        <begin position="489"/>
        <end position="499"/>
    </location>
</feature>
<feature type="transmembrane region" description="Helical" evidence="10">
    <location>
        <begin position="285"/>
        <end position="306"/>
    </location>
</feature>
<gene>
    <name evidence="13" type="ORF">PBIL07802_LOCUS2150</name>
</gene>
<dbReference type="InterPro" id="IPR001190">
    <property type="entry name" value="SRCR"/>
</dbReference>
<dbReference type="PRINTS" id="PR00258">
    <property type="entry name" value="SPERACTRCPTR"/>
</dbReference>
<dbReference type="SMART" id="SM00202">
    <property type="entry name" value="SR"/>
    <property type="match status" value="2"/>
</dbReference>
<keyword evidence="6 10" id="KW-0472">Membrane</keyword>
<evidence type="ECO:0000256" key="5">
    <source>
        <dbReference type="ARBA" id="ARBA00022989"/>
    </source>
</evidence>
<dbReference type="GO" id="GO:0005615">
    <property type="term" value="C:extracellular space"/>
    <property type="evidence" value="ECO:0007669"/>
    <property type="project" value="TreeGrafter"/>
</dbReference>
<evidence type="ECO:0000256" key="8">
    <source>
        <dbReference type="ARBA" id="ARBA00023180"/>
    </source>
</evidence>
<dbReference type="PROSITE" id="PS50287">
    <property type="entry name" value="SRCR_2"/>
    <property type="match status" value="2"/>
</dbReference>
<evidence type="ECO:0000256" key="4">
    <source>
        <dbReference type="ARBA" id="ARBA00022737"/>
    </source>
</evidence>
<feature type="region of interest" description="Disordered" evidence="9">
    <location>
        <begin position="410"/>
        <end position="512"/>
    </location>
</feature>
<evidence type="ECO:0000256" key="9">
    <source>
        <dbReference type="SAM" id="MobiDB-lite"/>
    </source>
</evidence>
<evidence type="ECO:0000256" key="10">
    <source>
        <dbReference type="SAM" id="Phobius"/>
    </source>
</evidence>
<evidence type="ECO:0000256" key="3">
    <source>
        <dbReference type="ARBA" id="ARBA00022729"/>
    </source>
</evidence>
<feature type="domain" description="SRCR" evidence="12">
    <location>
        <begin position="26"/>
        <end position="126"/>
    </location>
</feature>
<dbReference type="GO" id="GO:0031638">
    <property type="term" value="P:zymogen activation"/>
    <property type="evidence" value="ECO:0007669"/>
    <property type="project" value="TreeGrafter"/>
</dbReference>
<keyword evidence="5 10" id="KW-1133">Transmembrane helix</keyword>
<keyword evidence="7" id="KW-1015">Disulfide bond</keyword>
<keyword evidence="2 10" id="KW-0812">Transmembrane</keyword>
<dbReference type="AlphaFoldDB" id="A0A7S3FYB4"/>
<name>A0A7S3FYB4_9EUKA</name>
<sequence>MRRFPLFVRVFFVLAMASPCLSTLTVELYGGGATCQGQALVAQSGAYGNICDDGWGLTDADAVCSMIGAGTAVATTTQSRFGVNSMSYLLTDVACSSSNSNLNQCSYLGQSSAFCATTEIAGVVCSSCVSGSNYDVRLVGGTTPCEGHVMVYYGGGWGYLQGSAMSSTVADTICRSAGFSSASTYYSSKSSSFGPGPSTYSGYRRFSIGSASCSSTASSLSQCAVSSSSSTFSSLGYTETRLAGVKCTGGSGDACLFNSNAGVYVGGTWYTSASSGSVATIPVNWVIIGSVVVICTIAAILSVACVKKRRGMAGVRIAATTVHATPAAATTVTTVTSNNNGGYGATQYTAQAVQPQPQQSGYVQQSGGVTVVNAATTATPVQQQAQPQPQGGYVQPGAVQATAMVPSQPYNGQYSQVGQPQSGQYGQQHQHIQQGQQQQYVQYGHQHNQYGQQQHNQYGQQQSQQYPAGVPPAQQSGQVVFQSNPSVPPVGGAAPNVVSAYGYPASGSNGSQ</sequence>
<keyword evidence="8" id="KW-0325">Glycoprotein</keyword>